<dbReference type="Proteomes" id="UP000319486">
    <property type="component" value="Unassembled WGS sequence"/>
</dbReference>
<keyword evidence="3" id="KW-0378">Hydrolase</keyword>
<dbReference type="STRING" id="582702.SAMN05192579_11074"/>
<reference evidence="3 4" key="1">
    <citation type="journal article" date="2019" name="Environ. Microbiol.">
        <title>Species interactions and distinct microbial communities in high Arctic permafrost affected cryosols are associated with the CH4 and CO2 gas fluxes.</title>
        <authorList>
            <person name="Altshuler I."/>
            <person name="Hamel J."/>
            <person name="Turney S."/>
            <person name="Magnuson E."/>
            <person name="Levesque R."/>
            <person name="Greer C."/>
            <person name="Whyte L.G."/>
        </authorList>
    </citation>
    <scope>NUCLEOTIDE SEQUENCE [LARGE SCALE GENOMIC DNA]</scope>
    <source>
        <strain evidence="3 4">S13Y</strain>
    </source>
</reference>
<protein>
    <submittedName>
        <fullName evidence="3">Dienelactone hydrolase family protein</fullName>
    </submittedName>
</protein>
<dbReference type="PANTHER" id="PTHR22946:SF4">
    <property type="entry name" value="ESTERASE FRSA"/>
    <property type="match status" value="1"/>
</dbReference>
<organism evidence="3 4">
    <name type="scientific">Rhodanobacter glycinis</name>
    <dbReference type="NCBI Taxonomy" id="582702"/>
    <lineage>
        <taxon>Bacteria</taxon>
        <taxon>Pseudomonadati</taxon>
        <taxon>Pseudomonadota</taxon>
        <taxon>Gammaproteobacteria</taxon>
        <taxon>Lysobacterales</taxon>
        <taxon>Rhodanobacteraceae</taxon>
        <taxon>Rhodanobacter</taxon>
    </lineage>
</organism>
<name>A0A502CGR4_9GAMM</name>
<evidence type="ECO:0000313" key="3">
    <source>
        <dbReference type="EMBL" id="TPG11830.1"/>
    </source>
</evidence>
<feature type="signal peptide" evidence="1">
    <location>
        <begin position="1"/>
        <end position="21"/>
    </location>
</feature>
<evidence type="ECO:0000313" key="4">
    <source>
        <dbReference type="Proteomes" id="UP000319486"/>
    </source>
</evidence>
<keyword evidence="1" id="KW-0732">Signal</keyword>
<proteinExistence type="predicted"/>
<keyword evidence="4" id="KW-1185">Reference proteome</keyword>
<dbReference type="EMBL" id="RCZO01000001">
    <property type="protein sequence ID" value="TPG11830.1"/>
    <property type="molecule type" value="Genomic_DNA"/>
</dbReference>
<accession>A0A502CGR4</accession>
<dbReference type="Pfam" id="PF01738">
    <property type="entry name" value="DLH"/>
    <property type="match status" value="1"/>
</dbReference>
<evidence type="ECO:0000256" key="1">
    <source>
        <dbReference type="SAM" id="SignalP"/>
    </source>
</evidence>
<feature type="chain" id="PRO_5021473400" evidence="1">
    <location>
        <begin position="22"/>
        <end position="264"/>
    </location>
</feature>
<dbReference type="Gene3D" id="3.40.50.1820">
    <property type="entry name" value="alpha/beta hydrolase"/>
    <property type="match status" value="1"/>
</dbReference>
<dbReference type="RefSeq" id="WP_140649521.1">
    <property type="nucleotide sequence ID" value="NZ_RCZO01000001.1"/>
</dbReference>
<gene>
    <name evidence="3" type="ORF">EAH88_04920</name>
</gene>
<feature type="domain" description="Dienelactone hydrolase" evidence="2">
    <location>
        <begin position="46"/>
        <end position="259"/>
    </location>
</feature>
<sequence>MRIARFCCLLLLAGSSFAAQAKMVHRTVEWSQDGTRFHSILIYDDATATKRPGLVMVPNWYGVNDAAVKKAEMIAGRDYVILLTDMYGASVRPQQGHADQAQAAVKPLYGDRALMRKRVNEALAQLKAQVATAPIDSSKLAAIGFCFGGSAVLDLARSGADVAAVVSFHGGLDTDNPTLAKNIKARVLAMNGADDKGTMPDADKFMDEMRTSPADWQFVVIGHAVHCFTEVGENSPGCRYDERAAARGYRLMHDWLRAAFAGTP</sequence>
<dbReference type="SUPFAM" id="SSF53474">
    <property type="entry name" value="alpha/beta-Hydrolases"/>
    <property type="match status" value="1"/>
</dbReference>
<evidence type="ECO:0000259" key="2">
    <source>
        <dbReference type="Pfam" id="PF01738"/>
    </source>
</evidence>
<dbReference type="InterPro" id="IPR050261">
    <property type="entry name" value="FrsA_esterase"/>
</dbReference>
<dbReference type="InterPro" id="IPR029058">
    <property type="entry name" value="AB_hydrolase_fold"/>
</dbReference>
<comment type="caution">
    <text evidence="3">The sequence shown here is derived from an EMBL/GenBank/DDBJ whole genome shotgun (WGS) entry which is preliminary data.</text>
</comment>
<dbReference type="AlphaFoldDB" id="A0A502CGR4"/>
<dbReference type="GO" id="GO:0016787">
    <property type="term" value="F:hydrolase activity"/>
    <property type="evidence" value="ECO:0007669"/>
    <property type="project" value="UniProtKB-KW"/>
</dbReference>
<dbReference type="PANTHER" id="PTHR22946">
    <property type="entry name" value="DIENELACTONE HYDROLASE DOMAIN-CONTAINING PROTEIN-RELATED"/>
    <property type="match status" value="1"/>
</dbReference>
<dbReference type="InterPro" id="IPR002925">
    <property type="entry name" value="Dienelactn_hydro"/>
</dbReference>